<evidence type="ECO:0000256" key="1">
    <source>
        <dbReference type="SAM" id="MobiDB-lite"/>
    </source>
</evidence>
<reference evidence="2 3" key="1">
    <citation type="journal article" date="2019" name="Commun. Biol.">
        <title>The bagworm genome reveals a unique fibroin gene that provides high tensile strength.</title>
        <authorList>
            <person name="Kono N."/>
            <person name="Nakamura H."/>
            <person name="Ohtoshi R."/>
            <person name="Tomita M."/>
            <person name="Numata K."/>
            <person name="Arakawa K."/>
        </authorList>
    </citation>
    <scope>NUCLEOTIDE SEQUENCE [LARGE SCALE GENOMIC DNA]</scope>
</reference>
<proteinExistence type="predicted"/>
<comment type="caution">
    <text evidence="2">The sequence shown here is derived from an EMBL/GenBank/DDBJ whole genome shotgun (WGS) entry which is preliminary data.</text>
</comment>
<dbReference type="STRING" id="151549.A0A4C1U9L9"/>
<feature type="region of interest" description="Disordered" evidence="1">
    <location>
        <begin position="119"/>
        <end position="147"/>
    </location>
</feature>
<feature type="compositionally biased region" description="Basic residues" evidence="1">
    <location>
        <begin position="1"/>
        <end position="18"/>
    </location>
</feature>
<dbReference type="AlphaFoldDB" id="A0A4C1U9L9"/>
<gene>
    <name evidence="2" type="ORF">EVAR_13154_1</name>
</gene>
<dbReference type="OrthoDB" id="16520at2759"/>
<evidence type="ECO:0000313" key="3">
    <source>
        <dbReference type="Proteomes" id="UP000299102"/>
    </source>
</evidence>
<organism evidence="2 3">
    <name type="scientific">Eumeta variegata</name>
    <name type="common">Bagworm moth</name>
    <name type="synonym">Eumeta japonica</name>
    <dbReference type="NCBI Taxonomy" id="151549"/>
    <lineage>
        <taxon>Eukaryota</taxon>
        <taxon>Metazoa</taxon>
        <taxon>Ecdysozoa</taxon>
        <taxon>Arthropoda</taxon>
        <taxon>Hexapoda</taxon>
        <taxon>Insecta</taxon>
        <taxon>Pterygota</taxon>
        <taxon>Neoptera</taxon>
        <taxon>Endopterygota</taxon>
        <taxon>Lepidoptera</taxon>
        <taxon>Glossata</taxon>
        <taxon>Ditrysia</taxon>
        <taxon>Tineoidea</taxon>
        <taxon>Psychidae</taxon>
        <taxon>Oiketicinae</taxon>
        <taxon>Eumeta</taxon>
    </lineage>
</organism>
<keyword evidence="3" id="KW-1185">Reference proteome</keyword>
<accession>A0A4C1U9L9</accession>
<dbReference type="EMBL" id="BGZK01000147">
    <property type="protein sequence ID" value="GBP23133.1"/>
    <property type="molecule type" value="Genomic_DNA"/>
</dbReference>
<sequence length="147" mass="16557">MNARAVGRRSRSRRRRGRAGAVARRGGRRRMHATGHTDRSGGGGGGSWRLPPDETLQVADPKSAKEEVRNERIIITFLSHDHSAFSENRRLFIRKLPTTNIYCTRSRHLIIKHTYQCSRTHDKRNNAHSSSSLSSDTQCGDDTLASH</sequence>
<name>A0A4C1U9L9_EUMVA</name>
<feature type="region of interest" description="Disordered" evidence="1">
    <location>
        <begin position="1"/>
        <end position="66"/>
    </location>
</feature>
<dbReference type="Proteomes" id="UP000299102">
    <property type="component" value="Unassembled WGS sequence"/>
</dbReference>
<evidence type="ECO:0000313" key="2">
    <source>
        <dbReference type="EMBL" id="GBP23133.1"/>
    </source>
</evidence>
<protein>
    <submittedName>
        <fullName evidence="2">Uncharacterized protein</fullName>
    </submittedName>
</protein>
<feature type="compositionally biased region" description="Polar residues" evidence="1">
    <location>
        <begin position="136"/>
        <end position="147"/>
    </location>
</feature>